<proteinExistence type="predicted"/>
<dbReference type="Pfam" id="PF14555">
    <property type="entry name" value="UBA_4"/>
    <property type="match status" value="2"/>
</dbReference>
<evidence type="ECO:0000313" key="3">
    <source>
        <dbReference type="EMBL" id="CAL6022487.1"/>
    </source>
</evidence>
<sequence length="108" mass="12299">MNVDQKIQEFNSIMFCSVEQATRFLKQNNYNVEVAIVAFLESGEEPENMPVVVKPQPPELAIKQMMDSTSTSREQAIRYLQNSYNSVPKAINKFINSGEEPRGLIKTE</sequence>
<dbReference type="EMBL" id="CAXDID020000091">
    <property type="protein sequence ID" value="CAL6022487.1"/>
    <property type="molecule type" value="Genomic_DNA"/>
</dbReference>
<evidence type="ECO:0000313" key="4">
    <source>
        <dbReference type="EMBL" id="CAL6069850.1"/>
    </source>
</evidence>
<gene>
    <name evidence="3" type="ORF">HINF_LOCUS28671</name>
    <name evidence="1" type="ORF">HINF_LOCUS52036</name>
    <name evidence="4" type="ORF">HINF_LOCUS54175</name>
    <name evidence="2" type="ORF">HINF_LOCUS60678</name>
</gene>
<accession>A0AA86VQ33</accession>
<dbReference type="CDD" id="cd14348">
    <property type="entry name" value="UBA_p47"/>
    <property type="match status" value="1"/>
</dbReference>
<comment type="caution">
    <text evidence="2">The sequence shown here is derived from an EMBL/GenBank/DDBJ whole genome shotgun (WGS) entry which is preliminary data.</text>
</comment>
<reference evidence="2" key="1">
    <citation type="submission" date="2023-06" db="EMBL/GenBank/DDBJ databases">
        <authorList>
            <person name="Kurt Z."/>
        </authorList>
    </citation>
    <scope>NUCLEOTIDE SEQUENCE</scope>
</reference>
<evidence type="ECO:0000313" key="2">
    <source>
        <dbReference type="EMBL" id="CAI9973033.1"/>
    </source>
</evidence>
<evidence type="ECO:0000313" key="5">
    <source>
        <dbReference type="Proteomes" id="UP001642409"/>
    </source>
</evidence>
<name>A0AA86VQ33_9EUKA</name>
<dbReference type="EMBL" id="CATOUU010001118">
    <property type="protein sequence ID" value="CAI9973033.1"/>
    <property type="molecule type" value="Genomic_DNA"/>
</dbReference>
<dbReference type="Gene3D" id="1.10.8.10">
    <property type="entry name" value="DNA helicase RuvA subunit, C-terminal domain"/>
    <property type="match status" value="1"/>
</dbReference>
<dbReference type="EMBL" id="CAXDID020000280">
    <property type="protein sequence ID" value="CAL6069850.1"/>
    <property type="molecule type" value="Genomic_DNA"/>
</dbReference>
<dbReference type="SUPFAM" id="SSF46934">
    <property type="entry name" value="UBA-like"/>
    <property type="match status" value="2"/>
</dbReference>
<protein>
    <submittedName>
        <fullName evidence="2">UBA-like superfamily</fullName>
    </submittedName>
    <submittedName>
        <fullName evidence="3">UBA-like_superfamily</fullName>
    </submittedName>
</protein>
<dbReference type="EMBL" id="CATOUU010000976">
    <property type="protein sequence ID" value="CAI9964391.1"/>
    <property type="molecule type" value="Genomic_DNA"/>
</dbReference>
<dbReference type="InterPro" id="IPR009060">
    <property type="entry name" value="UBA-like_sf"/>
</dbReference>
<evidence type="ECO:0000313" key="1">
    <source>
        <dbReference type="EMBL" id="CAI9964391.1"/>
    </source>
</evidence>
<keyword evidence="5" id="KW-1185">Reference proteome</keyword>
<dbReference type="Proteomes" id="UP001642409">
    <property type="component" value="Unassembled WGS sequence"/>
</dbReference>
<dbReference type="AlphaFoldDB" id="A0AA86VQ33"/>
<reference evidence="3 5" key="2">
    <citation type="submission" date="2024-07" db="EMBL/GenBank/DDBJ databases">
        <authorList>
            <person name="Akdeniz Z."/>
        </authorList>
    </citation>
    <scope>NUCLEOTIDE SEQUENCE [LARGE SCALE GENOMIC DNA]</scope>
</reference>
<organism evidence="2">
    <name type="scientific">Hexamita inflata</name>
    <dbReference type="NCBI Taxonomy" id="28002"/>
    <lineage>
        <taxon>Eukaryota</taxon>
        <taxon>Metamonada</taxon>
        <taxon>Diplomonadida</taxon>
        <taxon>Hexamitidae</taxon>
        <taxon>Hexamitinae</taxon>
        <taxon>Hexamita</taxon>
    </lineage>
</organism>